<dbReference type="OrthoDB" id="5107506at2"/>
<evidence type="ECO:0000313" key="3">
    <source>
        <dbReference type="Proteomes" id="UP000270471"/>
    </source>
</evidence>
<sequence>MIAALRRFLTTSVAVAVVLLSVIGTVVLVSAPRPAEAATGGSATTVSGQGPFKGLKVTVSQTRDLVNQVIKISWKGAAPTVSDTTYAADYLQIMQCWGDGADGPDPDQCQFGGSSALGAGAGSQAAGAYTNTRQLTYGSLKDPAQQLPPASDTGISYVPFRSVSGDRITKGNWNEFYDVNTTNEVPYARTGPDGTGEVYFETQTGLEAPGLGCGEVPEGDSGATAGRKCWLVVVPRGESEVDGTSYTAQASGMLQSSPLSASNWQHRLVVPLGFEPMGSFCPIGSAERSTLGNEMVAEAITRWQPTLCQSANKTIYGYAQVTDDTARAKLISGQPGLVFLGRPATGDQVPSGKRPVYAPVALSGLTIGFFIESQSGFSAPDAVRARDGVRLTSLNLTPRLVAKLLTESYQDGNSRFAKSTEGNPFNLARDPEFLKYNPDYQDLDFGGALGDVLVPEALSDSAWQLWNWVKSDPAAREFLSGTPDNQGSYGDSAFAGMKVNPNYRAMELPRAEFPKSDPYCQQFTDHPDSPLCIQDKHPYATDLHAAARSAARGDTLARSTWDATTIPPGYKKNPPQAAGKRAVLALTDTATAARYGLVTARLQNAAGRFVAPGTAGLLAAQAAMKPSGAGGVDEPDPTTKSAAAYPLTLLTYAATVPEDLTKQEGRDYAALLRYAVGAGQRPGVAAGTLPEGYAALPGSVRAETRAAADAIAARAGTSAAGSGSGGGDSAGGTGTGSGSGSTGGGAGGTGAGGAGTAGGPAGTGHGDNGSGATGAKGASPAASANPSGSPSTAPAASGAALPDTPEWALGAVRYALLIALVTGLAAAVCGPVLPTVVPRLAAGVAAWRARDKTSGDPGR</sequence>
<proteinExistence type="predicted"/>
<evidence type="ECO:0008006" key="4">
    <source>
        <dbReference type="Google" id="ProtNLM"/>
    </source>
</evidence>
<dbReference type="SUPFAM" id="SSF53850">
    <property type="entry name" value="Periplasmic binding protein-like II"/>
    <property type="match status" value="1"/>
</dbReference>
<accession>A0A3M0IKJ8</accession>
<dbReference type="RefSeq" id="WP_121892735.1">
    <property type="nucleotide sequence ID" value="NZ_PENI01000022.1"/>
</dbReference>
<keyword evidence="3" id="KW-1185">Reference proteome</keyword>
<gene>
    <name evidence="2" type="ORF">CTZ28_29160</name>
</gene>
<organism evidence="2 3">
    <name type="scientific">Streptomyces shenzhenensis</name>
    <dbReference type="NCBI Taxonomy" id="943815"/>
    <lineage>
        <taxon>Bacteria</taxon>
        <taxon>Bacillati</taxon>
        <taxon>Actinomycetota</taxon>
        <taxon>Actinomycetes</taxon>
        <taxon>Kitasatosporales</taxon>
        <taxon>Streptomycetaceae</taxon>
        <taxon>Streptomyces</taxon>
    </lineage>
</organism>
<reference evidence="2 3" key="1">
    <citation type="submission" date="2017-11" db="EMBL/GenBank/DDBJ databases">
        <title>Draft genome of actinobacteria isolated from guarana (Paullinia cupana (Mart.) Ducke.</title>
        <authorList>
            <person name="Siqueira K.A."/>
            <person name="Liotti R.G."/>
            <person name="Mendes T.A.O."/>
            <person name="Soares M.A."/>
        </authorList>
    </citation>
    <scope>NUCLEOTIDE SEQUENCE [LARGE SCALE GENOMIC DNA]</scope>
    <source>
        <strain evidence="2 3">193</strain>
    </source>
</reference>
<feature type="compositionally biased region" description="Low complexity" evidence="1">
    <location>
        <begin position="775"/>
        <end position="800"/>
    </location>
</feature>
<protein>
    <recommendedName>
        <fullName evidence="4">PBP domain-containing protein</fullName>
    </recommendedName>
</protein>
<dbReference type="EMBL" id="PENI01000022">
    <property type="protein sequence ID" value="RMB82516.1"/>
    <property type="molecule type" value="Genomic_DNA"/>
</dbReference>
<comment type="caution">
    <text evidence="2">The sequence shown here is derived from an EMBL/GenBank/DDBJ whole genome shotgun (WGS) entry which is preliminary data.</text>
</comment>
<feature type="compositionally biased region" description="Gly residues" evidence="1">
    <location>
        <begin position="722"/>
        <end position="774"/>
    </location>
</feature>
<dbReference type="Proteomes" id="UP000270471">
    <property type="component" value="Unassembled WGS sequence"/>
</dbReference>
<evidence type="ECO:0000256" key="1">
    <source>
        <dbReference type="SAM" id="MobiDB-lite"/>
    </source>
</evidence>
<dbReference type="Gene3D" id="3.40.190.10">
    <property type="entry name" value="Periplasmic binding protein-like II"/>
    <property type="match status" value="1"/>
</dbReference>
<evidence type="ECO:0000313" key="2">
    <source>
        <dbReference type="EMBL" id="RMB82516.1"/>
    </source>
</evidence>
<feature type="region of interest" description="Disordered" evidence="1">
    <location>
        <begin position="715"/>
        <end position="800"/>
    </location>
</feature>
<name>A0A3M0IKJ8_9ACTN</name>
<dbReference type="AlphaFoldDB" id="A0A3M0IKJ8"/>